<evidence type="ECO:0000313" key="7">
    <source>
        <dbReference type="Proteomes" id="UP000215188"/>
    </source>
</evidence>
<gene>
    <name evidence="6" type="ORF">AOC33_05790</name>
</gene>
<feature type="transmembrane region" description="Helical" evidence="4">
    <location>
        <begin position="106"/>
        <end position="128"/>
    </location>
</feature>
<dbReference type="EMBL" id="NJGG01000002">
    <property type="protein sequence ID" value="OXL14834.1"/>
    <property type="molecule type" value="Genomic_DNA"/>
</dbReference>
<proteinExistence type="predicted"/>
<dbReference type="AlphaFoldDB" id="A0A229FSC3"/>
<dbReference type="CDD" id="cd17355">
    <property type="entry name" value="MFS_YcxA_like"/>
    <property type="match status" value="1"/>
</dbReference>
<name>A0A229FSC3_9BURK</name>
<organism evidence="6 7">
    <name type="scientific">Polynucleobacter cosmopolitanus</name>
    <dbReference type="NCBI Taxonomy" id="351345"/>
    <lineage>
        <taxon>Bacteria</taxon>
        <taxon>Pseudomonadati</taxon>
        <taxon>Pseudomonadota</taxon>
        <taxon>Betaproteobacteria</taxon>
        <taxon>Burkholderiales</taxon>
        <taxon>Burkholderiaceae</taxon>
        <taxon>Polynucleobacter</taxon>
    </lineage>
</organism>
<feature type="transmembrane region" description="Helical" evidence="4">
    <location>
        <begin position="290"/>
        <end position="308"/>
    </location>
</feature>
<evidence type="ECO:0000256" key="1">
    <source>
        <dbReference type="ARBA" id="ARBA00022692"/>
    </source>
</evidence>
<sequence>MSIATTKTADLSLTKVILVGGLVVSLAVGIRHGFGLFNLPITQANGWGREIFALAIALQNLVWGMSQPVFGGLADRFGGYKVMILGGVLFTLGLVGSGLSTSSFGFVMSTGVVIGLALACTTYSVVYGVIGRNCSPEKRVWAMGMAAAMGSFGQFFMIPVEQELLTHFGIQNALFILAIITSFMVPLSLILREKNYQPAQTSSDQTIIHAIKEAFGQRSFQLLIFGFFVCGFQVVFIGAHLAPYLKDMSVTYPNVGHPEVATIALALVGLFNIFGTYYAGKLGQKLPKHLLLAFIYGARAIVIAGFILLPLTPFTVYLFAAFMGFLWLSTVPLTNGIVAHIFGVKYLSMLSGFAFFSHQIGSFLGAYLGGYLFDITGSYNIVWIIAIGLSVLAALVNLPIKEKELLRAPQGSAAAI</sequence>
<feature type="transmembrane region" description="Helical" evidence="4">
    <location>
        <begin position="314"/>
        <end position="334"/>
    </location>
</feature>
<evidence type="ECO:0000256" key="3">
    <source>
        <dbReference type="ARBA" id="ARBA00023136"/>
    </source>
</evidence>
<keyword evidence="7" id="KW-1185">Reference proteome</keyword>
<evidence type="ECO:0000256" key="4">
    <source>
        <dbReference type="SAM" id="Phobius"/>
    </source>
</evidence>
<feature type="transmembrane region" description="Helical" evidence="4">
    <location>
        <begin position="51"/>
        <end position="70"/>
    </location>
</feature>
<dbReference type="Gene3D" id="1.20.1250.20">
    <property type="entry name" value="MFS general substrate transporter like domains"/>
    <property type="match status" value="1"/>
</dbReference>
<protein>
    <submittedName>
        <fullName evidence="6">MFS transporter</fullName>
    </submittedName>
</protein>
<keyword evidence="2 4" id="KW-1133">Transmembrane helix</keyword>
<evidence type="ECO:0000256" key="2">
    <source>
        <dbReference type="ARBA" id="ARBA00022989"/>
    </source>
</evidence>
<dbReference type="SUPFAM" id="SSF103473">
    <property type="entry name" value="MFS general substrate transporter"/>
    <property type="match status" value="1"/>
</dbReference>
<dbReference type="InterPro" id="IPR036259">
    <property type="entry name" value="MFS_trans_sf"/>
</dbReference>
<dbReference type="OrthoDB" id="146345at2"/>
<feature type="transmembrane region" description="Helical" evidence="4">
    <location>
        <begin position="140"/>
        <end position="158"/>
    </location>
</feature>
<feature type="domain" description="Major facilitator superfamily (MFS) profile" evidence="5">
    <location>
        <begin position="13"/>
        <end position="405"/>
    </location>
</feature>
<feature type="transmembrane region" description="Helical" evidence="4">
    <location>
        <begin position="346"/>
        <end position="369"/>
    </location>
</feature>
<dbReference type="PANTHER" id="PTHR11360:SF284">
    <property type="entry name" value="EG:103B4.3 PROTEIN-RELATED"/>
    <property type="match status" value="1"/>
</dbReference>
<feature type="transmembrane region" description="Helical" evidence="4">
    <location>
        <begin position="170"/>
        <end position="191"/>
    </location>
</feature>
<dbReference type="Pfam" id="PF07690">
    <property type="entry name" value="MFS_1"/>
    <property type="match status" value="1"/>
</dbReference>
<evidence type="ECO:0000313" key="6">
    <source>
        <dbReference type="EMBL" id="OXL14834.1"/>
    </source>
</evidence>
<feature type="transmembrane region" description="Helical" evidence="4">
    <location>
        <begin position="82"/>
        <end position="100"/>
    </location>
</feature>
<dbReference type="PROSITE" id="PS50850">
    <property type="entry name" value="MFS"/>
    <property type="match status" value="1"/>
</dbReference>
<dbReference type="RefSeq" id="WP_089515719.1">
    <property type="nucleotide sequence ID" value="NZ_NJGG01000002.1"/>
</dbReference>
<dbReference type="Proteomes" id="UP000215188">
    <property type="component" value="Unassembled WGS sequence"/>
</dbReference>
<keyword evidence="3 4" id="KW-0472">Membrane</keyword>
<dbReference type="PANTHER" id="PTHR11360">
    <property type="entry name" value="MONOCARBOXYLATE TRANSPORTER"/>
    <property type="match status" value="1"/>
</dbReference>
<dbReference type="GO" id="GO:0022857">
    <property type="term" value="F:transmembrane transporter activity"/>
    <property type="evidence" value="ECO:0007669"/>
    <property type="project" value="InterPro"/>
</dbReference>
<evidence type="ECO:0000259" key="5">
    <source>
        <dbReference type="PROSITE" id="PS50850"/>
    </source>
</evidence>
<dbReference type="InterPro" id="IPR050327">
    <property type="entry name" value="Proton-linked_MCT"/>
</dbReference>
<feature type="transmembrane region" description="Helical" evidence="4">
    <location>
        <begin position="12"/>
        <end position="31"/>
    </location>
</feature>
<feature type="transmembrane region" description="Helical" evidence="4">
    <location>
        <begin position="381"/>
        <end position="400"/>
    </location>
</feature>
<comment type="caution">
    <text evidence="6">The sequence shown here is derived from an EMBL/GenBank/DDBJ whole genome shotgun (WGS) entry which is preliminary data.</text>
</comment>
<accession>A0A229FSC3</accession>
<dbReference type="InterPro" id="IPR011701">
    <property type="entry name" value="MFS"/>
</dbReference>
<dbReference type="InterPro" id="IPR020846">
    <property type="entry name" value="MFS_dom"/>
</dbReference>
<reference evidence="6 7" key="1">
    <citation type="submission" date="2017-06" db="EMBL/GenBank/DDBJ databases">
        <title>Reclassification of a Polynucleobacter cosmopolitanus strain isolated from tropical Lake Victoria as Polynucleobacter victoriensis comb. nov.</title>
        <authorList>
            <person name="Hahn M.W."/>
        </authorList>
    </citation>
    <scope>NUCLEOTIDE SEQUENCE [LARGE SCALE GENOMIC DNA]</scope>
    <source>
        <strain evidence="6 7">MWH-MoIso2</strain>
    </source>
</reference>
<keyword evidence="1 4" id="KW-0812">Transmembrane</keyword>
<feature type="transmembrane region" description="Helical" evidence="4">
    <location>
        <begin position="261"/>
        <end position="278"/>
    </location>
</feature>
<feature type="transmembrane region" description="Helical" evidence="4">
    <location>
        <begin position="222"/>
        <end position="241"/>
    </location>
</feature>